<dbReference type="UniPathway" id="UPA00094"/>
<reference evidence="11" key="2">
    <citation type="submission" date="2020-09" db="EMBL/GenBank/DDBJ databases">
        <authorList>
            <person name="Sun Q."/>
            <person name="Zhou Y."/>
        </authorList>
    </citation>
    <scope>NUCLEOTIDE SEQUENCE</scope>
    <source>
        <strain evidence="11">CGMCC 1.12921</strain>
    </source>
</reference>
<keyword evidence="12" id="KW-1185">Reference proteome</keyword>
<comment type="similarity">
    <text evidence="2 9">Belongs to the short-chain dehydrogenases/reductases (SDR) family. FabI subfamily.</text>
</comment>
<dbReference type="EMBL" id="BMGH01000001">
    <property type="protein sequence ID" value="GGD11276.1"/>
    <property type="molecule type" value="Genomic_DNA"/>
</dbReference>
<evidence type="ECO:0000313" key="11">
    <source>
        <dbReference type="EMBL" id="GGD11276.1"/>
    </source>
</evidence>
<gene>
    <name evidence="11" type="ORF">GCM10011342_20090</name>
</gene>
<protein>
    <recommendedName>
        <fullName evidence="9">Enoyl-[acyl-carrier-protein] reductase [NADH]</fullName>
        <ecNumber evidence="9">1.3.1.9</ecNumber>
    </recommendedName>
</protein>
<dbReference type="InterPro" id="IPR036291">
    <property type="entry name" value="NAD(P)-bd_dom_sf"/>
</dbReference>
<accession>A0A8J2V7M4</accession>
<comment type="pathway">
    <text evidence="1">Lipid metabolism; fatty acid biosynthesis.</text>
</comment>
<evidence type="ECO:0000256" key="5">
    <source>
        <dbReference type="ARBA" id="ARBA00023002"/>
    </source>
</evidence>
<keyword evidence="9 10" id="KW-0520">NAD</keyword>
<dbReference type="Gene3D" id="1.10.8.400">
    <property type="entry name" value="Enoyl acyl carrier protein reductase"/>
    <property type="match status" value="1"/>
</dbReference>
<evidence type="ECO:0000256" key="10">
    <source>
        <dbReference type="PIRSR" id="PIRSR000094-3"/>
    </source>
</evidence>
<comment type="caution">
    <text evidence="11">The sequence shown here is derived from an EMBL/GenBank/DDBJ whole genome shotgun (WGS) entry which is preliminary data.</text>
</comment>
<evidence type="ECO:0000256" key="1">
    <source>
        <dbReference type="ARBA" id="ARBA00005194"/>
    </source>
</evidence>
<evidence type="ECO:0000256" key="4">
    <source>
        <dbReference type="ARBA" id="ARBA00022832"/>
    </source>
</evidence>
<dbReference type="Pfam" id="PF13561">
    <property type="entry name" value="adh_short_C2"/>
    <property type="match status" value="1"/>
</dbReference>
<dbReference type="PIRSF" id="PIRSF000094">
    <property type="entry name" value="Enoyl-ACP_rdct"/>
    <property type="match status" value="1"/>
</dbReference>
<keyword evidence="6" id="KW-0443">Lipid metabolism</keyword>
<dbReference type="Gene3D" id="3.40.50.720">
    <property type="entry name" value="NAD(P)-binding Rossmann-like Domain"/>
    <property type="match status" value="1"/>
</dbReference>
<dbReference type="InterPro" id="IPR002347">
    <property type="entry name" value="SDR_fam"/>
</dbReference>
<feature type="binding site" evidence="10">
    <location>
        <position position="161"/>
    </location>
    <ligand>
        <name>NAD(+)</name>
        <dbReference type="ChEBI" id="CHEBI:57540"/>
    </ligand>
</feature>
<evidence type="ECO:0000313" key="12">
    <source>
        <dbReference type="Proteomes" id="UP000613582"/>
    </source>
</evidence>
<proteinExistence type="inferred from homology"/>
<dbReference type="GO" id="GO:0006633">
    <property type="term" value="P:fatty acid biosynthetic process"/>
    <property type="evidence" value="ECO:0007669"/>
    <property type="project" value="UniProtKB-UniPathway"/>
</dbReference>
<name>A0A8J2V7M4_9PROT</name>
<feature type="binding site" evidence="10">
    <location>
        <begin position="190"/>
        <end position="194"/>
    </location>
    <ligand>
        <name>NAD(+)</name>
        <dbReference type="ChEBI" id="CHEBI:57540"/>
    </ligand>
</feature>
<feature type="binding site" evidence="10">
    <location>
        <position position="12"/>
    </location>
    <ligand>
        <name>NAD(+)</name>
        <dbReference type="ChEBI" id="CHEBI:57540"/>
    </ligand>
</feature>
<dbReference type="AlphaFoldDB" id="A0A8J2V7M4"/>
<evidence type="ECO:0000256" key="8">
    <source>
        <dbReference type="ARBA" id="ARBA00048572"/>
    </source>
</evidence>
<keyword evidence="3 9" id="KW-0444">Lipid biosynthesis</keyword>
<reference evidence="11" key="1">
    <citation type="journal article" date="2014" name="Int. J. Syst. Evol. Microbiol.">
        <title>Complete genome sequence of Corynebacterium casei LMG S-19264T (=DSM 44701T), isolated from a smear-ripened cheese.</title>
        <authorList>
            <consortium name="US DOE Joint Genome Institute (JGI-PGF)"/>
            <person name="Walter F."/>
            <person name="Albersmeier A."/>
            <person name="Kalinowski J."/>
            <person name="Ruckert C."/>
        </authorList>
    </citation>
    <scope>NUCLEOTIDE SEQUENCE</scope>
    <source>
        <strain evidence="11">CGMCC 1.12921</strain>
    </source>
</reference>
<dbReference type="PANTHER" id="PTHR43159:SF2">
    <property type="entry name" value="ENOYL-[ACYL-CARRIER-PROTEIN] REDUCTASE [NADH], CHLOROPLASTIC"/>
    <property type="match status" value="1"/>
</dbReference>
<evidence type="ECO:0000256" key="3">
    <source>
        <dbReference type="ARBA" id="ARBA00022516"/>
    </source>
</evidence>
<dbReference type="SUPFAM" id="SSF51735">
    <property type="entry name" value="NAD(P)-binding Rossmann-fold domains"/>
    <property type="match status" value="1"/>
</dbReference>
<dbReference type="GO" id="GO:0004318">
    <property type="term" value="F:enoyl-[acyl-carrier-protein] reductase (NADH) activity"/>
    <property type="evidence" value="ECO:0007669"/>
    <property type="project" value="UniProtKB-EC"/>
</dbReference>
<dbReference type="NCBIfam" id="NF005717">
    <property type="entry name" value="PRK07533.1"/>
    <property type="match status" value="1"/>
</dbReference>
<evidence type="ECO:0000256" key="2">
    <source>
        <dbReference type="ARBA" id="ARBA00009233"/>
    </source>
</evidence>
<keyword evidence="5 9" id="KW-0560">Oxidoreductase</keyword>
<dbReference type="RefSeq" id="WP_188158551.1">
    <property type="nucleotide sequence ID" value="NZ_BMGH01000001.1"/>
</dbReference>
<keyword evidence="7 9" id="KW-0275">Fatty acid biosynthesis</keyword>
<dbReference type="InterPro" id="IPR014358">
    <property type="entry name" value="Enoyl-ACP_Rdtase_NADH"/>
</dbReference>
<feature type="binding site" evidence="10">
    <location>
        <begin position="63"/>
        <end position="64"/>
    </location>
    <ligand>
        <name>NAD(+)</name>
        <dbReference type="ChEBI" id="CHEBI:57540"/>
    </ligand>
</feature>
<evidence type="ECO:0000256" key="6">
    <source>
        <dbReference type="ARBA" id="ARBA00023098"/>
    </source>
</evidence>
<dbReference type="PANTHER" id="PTHR43159">
    <property type="entry name" value="ENOYL-[ACYL-CARRIER-PROTEIN] REDUCTASE"/>
    <property type="match status" value="1"/>
</dbReference>
<feature type="binding site" evidence="10">
    <location>
        <position position="91"/>
    </location>
    <ligand>
        <name>NAD(+)</name>
        <dbReference type="ChEBI" id="CHEBI:57540"/>
    </ligand>
</feature>
<dbReference type="Proteomes" id="UP000613582">
    <property type="component" value="Unassembled WGS sequence"/>
</dbReference>
<organism evidence="11 12">
    <name type="scientific">Aquisalinus flavus</name>
    <dbReference type="NCBI Taxonomy" id="1526572"/>
    <lineage>
        <taxon>Bacteria</taxon>
        <taxon>Pseudomonadati</taxon>
        <taxon>Pseudomonadota</taxon>
        <taxon>Alphaproteobacteria</taxon>
        <taxon>Parvularculales</taxon>
        <taxon>Parvularculaceae</taxon>
        <taxon>Aquisalinus</taxon>
    </lineage>
</organism>
<evidence type="ECO:0000256" key="7">
    <source>
        <dbReference type="ARBA" id="ARBA00023160"/>
    </source>
</evidence>
<keyword evidence="4" id="KW-0276">Fatty acid metabolism</keyword>
<dbReference type="PRINTS" id="PR00081">
    <property type="entry name" value="GDHRDH"/>
</dbReference>
<dbReference type="EC" id="1.3.1.9" evidence="9"/>
<comment type="catalytic activity">
    <reaction evidence="8 9">
        <text>a 2,3-saturated acyl-[ACP] + NAD(+) = a (2E)-enoyl-[ACP] + NADH + H(+)</text>
        <dbReference type="Rhea" id="RHEA:10240"/>
        <dbReference type="Rhea" id="RHEA-COMP:9925"/>
        <dbReference type="Rhea" id="RHEA-COMP:9926"/>
        <dbReference type="ChEBI" id="CHEBI:15378"/>
        <dbReference type="ChEBI" id="CHEBI:57540"/>
        <dbReference type="ChEBI" id="CHEBI:57945"/>
        <dbReference type="ChEBI" id="CHEBI:78784"/>
        <dbReference type="ChEBI" id="CHEBI:78785"/>
        <dbReference type="EC" id="1.3.1.9"/>
    </reaction>
</comment>
<sequence>MDLSGKKGLIVGLADEHSLAFGCADACISRGAEVLLTCRAEKSLPALQPLADTIGAVGIEAMDVTRETDMDRVFAAIGHRWGRLDFLIHSIAWCNRQDLHGRVVDCSAAGFAEAMDVSCHSFLRLARRAVPLMHAGGSLLTMSFAGSRQVVPTYGLMGPVKAALECAVRYLAADLGPDGIRVNALSPGPVATRAAGGLAEFDLLLGSTKNAPVQPPAGLAETGAWAAFLASDAGRGVTGAVIDIDQGLSMMSGMNDG</sequence>
<evidence type="ECO:0000256" key="9">
    <source>
        <dbReference type="PIRNR" id="PIRNR000094"/>
    </source>
</evidence>